<dbReference type="Gramene" id="ERM96578">
    <property type="protein sequence ID" value="ERM96578"/>
    <property type="gene ID" value="AMTR_s00001p00270060"/>
</dbReference>
<evidence type="ECO:0000313" key="2">
    <source>
        <dbReference type="Proteomes" id="UP000017836"/>
    </source>
</evidence>
<proteinExistence type="predicted"/>
<evidence type="ECO:0000313" key="1">
    <source>
        <dbReference type="EMBL" id="ERM96578.1"/>
    </source>
</evidence>
<gene>
    <name evidence="1" type="ORF">AMTR_s00001p00270060</name>
</gene>
<dbReference type="Proteomes" id="UP000017836">
    <property type="component" value="Unassembled WGS sequence"/>
</dbReference>
<organism evidence="1 2">
    <name type="scientific">Amborella trichopoda</name>
    <dbReference type="NCBI Taxonomy" id="13333"/>
    <lineage>
        <taxon>Eukaryota</taxon>
        <taxon>Viridiplantae</taxon>
        <taxon>Streptophyta</taxon>
        <taxon>Embryophyta</taxon>
        <taxon>Tracheophyta</taxon>
        <taxon>Spermatophyta</taxon>
        <taxon>Magnoliopsida</taxon>
        <taxon>Amborellales</taxon>
        <taxon>Amborellaceae</taxon>
        <taxon>Amborella</taxon>
    </lineage>
</organism>
<accession>W1NM15</accession>
<dbReference type="EMBL" id="KI397142">
    <property type="protein sequence ID" value="ERM96578.1"/>
    <property type="molecule type" value="Genomic_DNA"/>
</dbReference>
<reference evidence="2" key="1">
    <citation type="journal article" date="2013" name="Science">
        <title>The Amborella genome and the evolution of flowering plants.</title>
        <authorList>
            <consortium name="Amborella Genome Project"/>
        </authorList>
    </citation>
    <scope>NUCLEOTIDE SEQUENCE [LARGE SCALE GENOMIC DNA]</scope>
</reference>
<dbReference type="HOGENOM" id="CLU_1840225_0_0_1"/>
<dbReference type="AlphaFoldDB" id="W1NM15"/>
<sequence length="140" mass="15748">MSLELDIGETHFWMALELCLGGENLAMTEFYRTLTFLWKRWPGMRVCWRSRRLLTMRLDVGDFSAVLGLGGGGGGLAAEEVGFEWTGWLNGIRGTYSIRLGAWESRCSPFHRGLAAEEVGFEWTGWLNGIRGTYVSGRYG</sequence>
<keyword evidence="2" id="KW-1185">Reference proteome</keyword>
<name>W1NM15_AMBTC</name>
<feature type="non-terminal residue" evidence="1">
    <location>
        <position position="140"/>
    </location>
</feature>
<protein>
    <submittedName>
        <fullName evidence="1">Uncharacterized protein</fullName>
    </submittedName>
</protein>